<feature type="region of interest" description="Disordered" evidence="1">
    <location>
        <begin position="40"/>
        <end position="210"/>
    </location>
</feature>
<feature type="compositionally biased region" description="Low complexity" evidence="1">
    <location>
        <begin position="187"/>
        <end position="210"/>
    </location>
</feature>
<feature type="compositionally biased region" description="Basic and acidic residues" evidence="1">
    <location>
        <begin position="71"/>
        <end position="80"/>
    </location>
</feature>
<evidence type="ECO:0000313" key="3">
    <source>
        <dbReference type="Proteomes" id="UP000030754"/>
    </source>
</evidence>
<protein>
    <submittedName>
        <fullName evidence="2">Uncharacterized protein</fullName>
    </submittedName>
</protein>
<dbReference type="RefSeq" id="XP_013432500.1">
    <property type="nucleotide sequence ID" value="XM_013577046.1"/>
</dbReference>
<gene>
    <name evidence="2" type="ORF">ENH_00058560</name>
</gene>
<dbReference type="AlphaFoldDB" id="U6MLV8"/>
<accession>U6MLV8</accession>
<dbReference type="EMBL" id="HG722896">
    <property type="protein sequence ID" value="CDJ64033.1"/>
    <property type="molecule type" value="Genomic_DNA"/>
</dbReference>
<keyword evidence="3" id="KW-1185">Reference proteome</keyword>
<feature type="compositionally biased region" description="Polar residues" evidence="1">
    <location>
        <begin position="112"/>
        <end position="122"/>
    </location>
</feature>
<reference evidence="2" key="1">
    <citation type="submission" date="2013-10" db="EMBL/GenBank/DDBJ databases">
        <title>Genomic analysis of the causative agents of coccidiosis in chickens.</title>
        <authorList>
            <person name="Reid A.J."/>
            <person name="Blake D."/>
            <person name="Billington K."/>
            <person name="Browne H."/>
            <person name="Dunn M."/>
            <person name="Hung S."/>
            <person name="Kawahara F."/>
            <person name="Miranda-Saavedra D."/>
            <person name="Mourier T."/>
            <person name="Nagra H."/>
            <person name="Otto T.D."/>
            <person name="Rawlings N."/>
            <person name="Sanchez A."/>
            <person name="Sanders M."/>
            <person name="Subramaniam C."/>
            <person name="Tay Y."/>
            <person name="Dear P."/>
            <person name="Doerig C."/>
            <person name="Gruber A."/>
            <person name="Parkinson J."/>
            <person name="Shirley M."/>
            <person name="Wan K.L."/>
            <person name="Berriman M."/>
            <person name="Tomley F."/>
            <person name="Pain A."/>
        </authorList>
    </citation>
    <scope>NUCLEOTIDE SEQUENCE [LARGE SCALE GENOMIC DNA]</scope>
    <source>
        <strain evidence="2">Houghton</strain>
    </source>
</reference>
<feature type="compositionally biased region" description="Basic and acidic residues" evidence="1">
    <location>
        <begin position="95"/>
        <end position="105"/>
    </location>
</feature>
<evidence type="ECO:0000313" key="2">
    <source>
        <dbReference type="EMBL" id="CDJ64033.1"/>
    </source>
</evidence>
<dbReference type="VEuPathDB" id="ToxoDB:ENH_00058560"/>
<evidence type="ECO:0000256" key="1">
    <source>
        <dbReference type="SAM" id="MobiDB-lite"/>
    </source>
</evidence>
<organism evidence="2 3">
    <name type="scientific">Eimeria necatrix</name>
    <dbReference type="NCBI Taxonomy" id="51315"/>
    <lineage>
        <taxon>Eukaryota</taxon>
        <taxon>Sar</taxon>
        <taxon>Alveolata</taxon>
        <taxon>Apicomplexa</taxon>
        <taxon>Conoidasida</taxon>
        <taxon>Coccidia</taxon>
        <taxon>Eucoccidiorida</taxon>
        <taxon>Eimeriorina</taxon>
        <taxon>Eimeriidae</taxon>
        <taxon>Eimeria</taxon>
    </lineage>
</organism>
<dbReference type="OrthoDB" id="347892at2759"/>
<proteinExistence type="predicted"/>
<dbReference type="GeneID" id="25475997"/>
<reference evidence="2" key="2">
    <citation type="submission" date="2013-10" db="EMBL/GenBank/DDBJ databases">
        <authorList>
            <person name="Aslett M."/>
        </authorList>
    </citation>
    <scope>NUCLEOTIDE SEQUENCE [LARGE SCALE GENOMIC DNA]</scope>
    <source>
        <strain evidence="2">Houghton</strain>
    </source>
</reference>
<dbReference type="Proteomes" id="UP000030754">
    <property type="component" value="Unassembled WGS sequence"/>
</dbReference>
<name>U6MLV8_9EIME</name>
<sequence>MQTNCVEMPLDAIHVTPRLLSPSLRCIVHTIFMLRLPHDSPPSEEGFHSMNRSPHVPQPPVAAASSRKYQTHAETRDKTKVGSNSEAAAASRLQRGADRAQRRDLPVAPSSLCASPSTNRSNSMEKRSNRNNAMMDLPLHGYSKGSSRLEVNPDELKWPRGSHVKAQEGPQGVGDALQRLPKGGGSNYSSSCSSSSSGNSSSSSNSGSSSSCNKSVSGWCSCTGGHPSGRGPVDLRLHPHASPPLSLIYLRLCEAPHLTEEVERKLRAFTGIVESSAGLQQQQQQAAYTVAVVLYIQRPKAFGFLPSSVERVSFERWLLPISICWCTQSCSSCCYSSSRVGTRELHQRSSSCCCGTTQCCQARQLGSRRLCNLAAAASEEAPAPGSACRKQRAKQHSSQYLPRELRQQQEVEKAVRRVLFAIVELTAARQFHLPPPSVSHHLYGYDLVLSSNQASLLGDWALQLPQSVRLL</sequence>